<organism evidence="1 2">
    <name type="scientific">Chengkuizengella marina</name>
    <dbReference type="NCBI Taxonomy" id="2507566"/>
    <lineage>
        <taxon>Bacteria</taxon>
        <taxon>Bacillati</taxon>
        <taxon>Bacillota</taxon>
        <taxon>Bacilli</taxon>
        <taxon>Bacillales</taxon>
        <taxon>Paenibacillaceae</taxon>
        <taxon>Chengkuizengella</taxon>
    </lineage>
</organism>
<keyword evidence="2" id="KW-1185">Reference proteome</keyword>
<name>A0A6N9Q699_9BACL</name>
<evidence type="ECO:0000313" key="2">
    <source>
        <dbReference type="Proteomes" id="UP000448943"/>
    </source>
</evidence>
<dbReference type="EMBL" id="SIJB01000030">
    <property type="protein sequence ID" value="NBI30221.1"/>
    <property type="molecule type" value="Genomic_DNA"/>
</dbReference>
<dbReference type="AlphaFoldDB" id="A0A6N9Q699"/>
<sequence>MNICSKFEATVNNPCNGELTCLTEIQPVRLVGCVRIMANTGPILSFLSIEGGEIYAKTP</sequence>
<evidence type="ECO:0000313" key="1">
    <source>
        <dbReference type="EMBL" id="NBI30221.1"/>
    </source>
</evidence>
<protein>
    <submittedName>
        <fullName evidence="1">Uncharacterized protein</fullName>
    </submittedName>
</protein>
<accession>A0A6N9Q699</accession>
<gene>
    <name evidence="1" type="ORF">ERL59_14825</name>
</gene>
<reference evidence="1 2" key="1">
    <citation type="submission" date="2019-01" db="EMBL/GenBank/DDBJ databases">
        <title>Chengkuizengella sp. nov., isolated from deep-sea sediment of East Pacific Ocean.</title>
        <authorList>
            <person name="Yang J."/>
            <person name="Lai Q."/>
            <person name="Shao Z."/>
        </authorList>
    </citation>
    <scope>NUCLEOTIDE SEQUENCE [LARGE SCALE GENOMIC DNA]</scope>
    <source>
        <strain evidence="1 2">YPA3-1-1</strain>
    </source>
</reference>
<proteinExistence type="predicted"/>
<comment type="caution">
    <text evidence="1">The sequence shown here is derived from an EMBL/GenBank/DDBJ whole genome shotgun (WGS) entry which is preliminary data.</text>
</comment>
<dbReference type="Proteomes" id="UP000448943">
    <property type="component" value="Unassembled WGS sequence"/>
</dbReference>